<dbReference type="InterPro" id="IPR008258">
    <property type="entry name" value="Transglycosylase_SLT_dom_1"/>
</dbReference>
<name>A0A139BQH4_9PROT</name>
<evidence type="ECO:0000313" key="4">
    <source>
        <dbReference type="EMBL" id="KXS31250.1"/>
    </source>
</evidence>
<dbReference type="SUPFAM" id="SSF53955">
    <property type="entry name" value="Lysozyme-like"/>
    <property type="match status" value="1"/>
</dbReference>
<sequence>FPLFAIAAAALPVFAHAEEMLALNGPMTSEVAPEWLPTARDVRIELIQESPEALKSDLAAHDLWTRIRAGFAMGELDSKLVTRQEKWYADHPDYVARMTERARLYLYYITEEVERRGMPSEIALLPMIESAFNPSAYSHSRASGIWQFMPSTGKKFGMQQNWWYDGRRDVITATNGALDYLQKLHDMFGDWPLALAAYNCGEGAIQRAQAHNRKRGLPVDYASLKLLKETRNYVPKLMAIKNIVANPASFGLTLQEIPNEPYFAAVATTSHIDVKLAAQLADISIEEFTALNPAHNRPVILQDGRDLILLPIDKIQTFRANLESYNKPLVSWQSYQPKKGERLDKLAPRFGLSVENLKSVNGLSRRGNISTGQTLLVPINGEDTENPFEAFNMHLAADDLSRAVRHVVRRGETLSGIAHRYHVSVARLRQWNGPLKIIRPGQSIAVAETGARRTSGHRRRTLARS</sequence>
<dbReference type="PANTHER" id="PTHR37423">
    <property type="entry name" value="SOLUBLE LYTIC MUREIN TRANSGLYCOSYLASE-RELATED"/>
    <property type="match status" value="1"/>
</dbReference>
<evidence type="ECO:0000256" key="1">
    <source>
        <dbReference type="ARBA" id="ARBA00007734"/>
    </source>
</evidence>
<reference evidence="4 5" key="2">
    <citation type="submission" date="2016-03" db="EMBL/GenBank/DDBJ databases">
        <title>New uncultured bacterium of the family Gallionellaceae from acid mine drainage: description and reconstruction of genome based on metagenomic analysis of microbial community.</title>
        <authorList>
            <person name="Kadnikov V."/>
            <person name="Ivasenko D."/>
            <person name="Beletsky A."/>
            <person name="Mardanov A."/>
            <person name="Danilova E."/>
            <person name="Pimenov N."/>
            <person name="Karnachuk O."/>
            <person name="Ravin N."/>
        </authorList>
    </citation>
    <scope>NUCLEOTIDE SEQUENCE [LARGE SCALE GENOMIC DNA]</scope>
    <source>
        <strain evidence="4">ShG14-8</strain>
    </source>
</reference>
<dbReference type="Gene3D" id="1.10.530.10">
    <property type="match status" value="1"/>
</dbReference>
<comment type="similarity">
    <text evidence="1">Belongs to the transglycosylase Slt family.</text>
</comment>
<accession>A0A139BQH4</accession>
<feature type="domain" description="LysM" evidence="3">
    <location>
        <begin position="333"/>
        <end position="377"/>
    </location>
</feature>
<gene>
    <name evidence="4" type="ORF">AWT59_2636</name>
</gene>
<comment type="caution">
    <text evidence="4">The sequence shown here is derived from an EMBL/GenBank/DDBJ whole genome shotgun (WGS) entry which is preliminary data.</text>
</comment>
<dbReference type="SUPFAM" id="SSF54106">
    <property type="entry name" value="LysM domain"/>
    <property type="match status" value="2"/>
</dbReference>
<dbReference type="PANTHER" id="PTHR37423:SF2">
    <property type="entry name" value="MEMBRANE-BOUND LYTIC MUREIN TRANSGLYCOSYLASE C"/>
    <property type="match status" value="1"/>
</dbReference>
<reference evidence="4 5" key="1">
    <citation type="submission" date="2016-02" db="EMBL/GenBank/DDBJ databases">
        <authorList>
            <person name="Wen L."/>
            <person name="He K."/>
            <person name="Yang H."/>
        </authorList>
    </citation>
    <scope>NUCLEOTIDE SEQUENCE [LARGE SCALE GENOMIC DNA]</scope>
    <source>
        <strain evidence="4">ShG14-8</strain>
    </source>
</reference>
<dbReference type="PROSITE" id="PS00922">
    <property type="entry name" value="TRANSGLYCOSYLASE"/>
    <property type="match status" value="1"/>
</dbReference>
<evidence type="ECO:0000313" key="5">
    <source>
        <dbReference type="Proteomes" id="UP000070578"/>
    </source>
</evidence>
<dbReference type="CDD" id="cd16894">
    <property type="entry name" value="MltD-like"/>
    <property type="match status" value="1"/>
</dbReference>
<evidence type="ECO:0000256" key="2">
    <source>
        <dbReference type="SAM" id="SignalP"/>
    </source>
</evidence>
<dbReference type="InterPro" id="IPR036779">
    <property type="entry name" value="LysM_dom_sf"/>
</dbReference>
<protein>
    <submittedName>
        <fullName evidence="4">Lytic transglycosylase catalytic</fullName>
    </submittedName>
</protein>
<dbReference type="PATRIC" id="fig|1796491.3.peg.2872"/>
<organism evidence="4 5">
    <name type="scientific">Candidatus Gallionella acididurans</name>
    <dbReference type="NCBI Taxonomy" id="1796491"/>
    <lineage>
        <taxon>Bacteria</taxon>
        <taxon>Pseudomonadati</taxon>
        <taxon>Pseudomonadota</taxon>
        <taxon>Betaproteobacteria</taxon>
        <taxon>Nitrosomonadales</taxon>
        <taxon>Gallionellaceae</taxon>
        <taxon>Gallionella</taxon>
    </lineage>
</organism>
<dbReference type="Pfam" id="PF01464">
    <property type="entry name" value="SLT"/>
    <property type="match status" value="1"/>
</dbReference>
<dbReference type="Pfam" id="PF01476">
    <property type="entry name" value="LysM"/>
    <property type="match status" value="2"/>
</dbReference>
<dbReference type="GO" id="GO:0008933">
    <property type="term" value="F:peptidoglycan lytic transglycosylase activity"/>
    <property type="evidence" value="ECO:0007669"/>
    <property type="project" value="InterPro"/>
</dbReference>
<dbReference type="GO" id="GO:0000270">
    <property type="term" value="P:peptidoglycan metabolic process"/>
    <property type="evidence" value="ECO:0007669"/>
    <property type="project" value="InterPro"/>
</dbReference>
<feature type="signal peptide" evidence="2">
    <location>
        <begin position="1"/>
        <end position="17"/>
    </location>
</feature>
<dbReference type="InterPro" id="IPR000189">
    <property type="entry name" value="Transglyc_AS"/>
</dbReference>
<feature type="chain" id="PRO_5007483873" evidence="2">
    <location>
        <begin position="18"/>
        <end position="465"/>
    </location>
</feature>
<dbReference type="Proteomes" id="UP000070578">
    <property type="component" value="Unassembled WGS sequence"/>
</dbReference>
<proteinExistence type="inferred from homology"/>
<dbReference type="EMBL" id="LSLI01000088">
    <property type="protein sequence ID" value="KXS31250.1"/>
    <property type="molecule type" value="Genomic_DNA"/>
</dbReference>
<evidence type="ECO:0000259" key="3">
    <source>
        <dbReference type="PROSITE" id="PS51782"/>
    </source>
</evidence>
<dbReference type="Gene3D" id="3.10.350.10">
    <property type="entry name" value="LysM domain"/>
    <property type="match status" value="2"/>
</dbReference>
<feature type="non-terminal residue" evidence="4">
    <location>
        <position position="1"/>
    </location>
</feature>
<dbReference type="CDD" id="cd00118">
    <property type="entry name" value="LysM"/>
    <property type="match status" value="2"/>
</dbReference>
<keyword evidence="2" id="KW-0732">Signal</keyword>
<dbReference type="PROSITE" id="PS51782">
    <property type="entry name" value="LYSM"/>
    <property type="match status" value="2"/>
</dbReference>
<dbReference type="InterPro" id="IPR023346">
    <property type="entry name" value="Lysozyme-like_dom_sf"/>
</dbReference>
<dbReference type="SMART" id="SM00257">
    <property type="entry name" value="LysM"/>
    <property type="match status" value="2"/>
</dbReference>
<dbReference type="InterPro" id="IPR018392">
    <property type="entry name" value="LysM"/>
</dbReference>
<dbReference type="GO" id="GO:0016020">
    <property type="term" value="C:membrane"/>
    <property type="evidence" value="ECO:0007669"/>
    <property type="project" value="InterPro"/>
</dbReference>
<dbReference type="AlphaFoldDB" id="A0A139BQH4"/>
<feature type="domain" description="LysM" evidence="3">
    <location>
        <begin position="404"/>
        <end position="452"/>
    </location>
</feature>